<accession>A0A2J6RPW3</accession>
<dbReference type="PANTHER" id="PTHR34502:SF5">
    <property type="entry name" value="DUF6594 DOMAIN-CONTAINING PROTEIN"/>
    <property type="match status" value="1"/>
</dbReference>
<gene>
    <name evidence="3" type="ORF">L207DRAFT_633550</name>
</gene>
<proteinExistence type="predicted"/>
<evidence type="ECO:0000313" key="4">
    <source>
        <dbReference type="Proteomes" id="UP000235786"/>
    </source>
</evidence>
<dbReference type="InterPro" id="IPR046529">
    <property type="entry name" value="DUF6594"/>
</dbReference>
<dbReference type="AlphaFoldDB" id="A0A2J6RPW3"/>
<keyword evidence="4" id="KW-1185">Reference proteome</keyword>
<feature type="transmembrane region" description="Helical" evidence="1">
    <location>
        <begin position="184"/>
        <end position="202"/>
    </location>
</feature>
<feature type="domain" description="DUF6594" evidence="2">
    <location>
        <begin position="24"/>
        <end position="247"/>
    </location>
</feature>
<dbReference type="PANTHER" id="PTHR34502">
    <property type="entry name" value="DUF6594 DOMAIN-CONTAINING PROTEIN-RELATED"/>
    <property type="match status" value="1"/>
</dbReference>
<dbReference type="Pfam" id="PF20237">
    <property type="entry name" value="DUF6594"/>
    <property type="match status" value="1"/>
</dbReference>
<sequence length="252" mass="28104">MAGDAIQIPMPKIATATTQNTIQGVADFMNGDEDFIIFRKFRHLHIELLLKLQTELGEANSVLLDDEEDRRGVARALLEYSNILASLQRVSALRNPNKVNVSDLRDWVRDHGLKEESLCSFLKDEKGLEDDLVAPSLPLEEEDGVNKLVNTVFWRAISTAVQSDSKGSVFKYENETVQRIGRTIVLALSSALLLIPIVILYFVTKGFWPLFIVIIWTILFTALAAFLTSARNTEVMMAAAAYAAVMVVFVSK</sequence>
<evidence type="ECO:0000259" key="2">
    <source>
        <dbReference type="Pfam" id="PF20237"/>
    </source>
</evidence>
<protein>
    <recommendedName>
        <fullName evidence="2">DUF6594 domain-containing protein</fullName>
    </recommendedName>
</protein>
<evidence type="ECO:0000313" key="3">
    <source>
        <dbReference type="EMBL" id="PMD40553.1"/>
    </source>
</evidence>
<name>A0A2J6RPW3_HYAVF</name>
<dbReference type="OrthoDB" id="10572920at2759"/>
<feature type="transmembrane region" description="Helical" evidence="1">
    <location>
        <begin position="208"/>
        <end position="228"/>
    </location>
</feature>
<reference evidence="3 4" key="1">
    <citation type="submission" date="2016-04" db="EMBL/GenBank/DDBJ databases">
        <title>A degradative enzymes factory behind the ericoid mycorrhizal symbiosis.</title>
        <authorList>
            <consortium name="DOE Joint Genome Institute"/>
            <person name="Martino E."/>
            <person name="Morin E."/>
            <person name="Grelet G."/>
            <person name="Kuo A."/>
            <person name="Kohler A."/>
            <person name="Daghino S."/>
            <person name="Barry K."/>
            <person name="Choi C."/>
            <person name="Cichocki N."/>
            <person name="Clum A."/>
            <person name="Copeland A."/>
            <person name="Hainaut M."/>
            <person name="Haridas S."/>
            <person name="Labutti K."/>
            <person name="Lindquist E."/>
            <person name="Lipzen A."/>
            <person name="Khouja H.-R."/>
            <person name="Murat C."/>
            <person name="Ohm R."/>
            <person name="Olson A."/>
            <person name="Spatafora J."/>
            <person name="Veneault-Fourrey C."/>
            <person name="Henrissat B."/>
            <person name="Grigoriev I."/>
            <person name="Martin F."/>
            <person name="Perotto S."/>
        </authorList>
    </citation>
    <scope>NUCLEOTIDE SEQUENCE [LARGE SCALE GENOMIC DNA]</scope>
    <source>
        <strain evidence="3 4">F</strain>
    </source>
</reference>
<keyword evidence="1" id="KW-1133">Transmembrane helix</keyword>
<keyword evidence="1" id="KW-0812">Transmembrane</keyword>
<dbReference type="EMBL" id="KZ613945">
    <property type="protein sequence ID" value="PMD40553.1"/>
    <property type="molecule type" value="Genomic_DNA"/>
</dbReference>
<keyword evidence="1" id="KW-0472">Membrane</keyword>
<evidence type="ECO:0000256" key="1">
    <source>
        <dbReference type="SAM" id="Phobius"/>
    </source>
</evidence>
<organism evidence="3 4">
    <name type="scientific">Hyaloscypha variabilis (strain UAMH 11265 / GT02V1 / F)</name>
    <name type="common">Meliniomyces variabilis</name>
    <dbReference type="NCBI Taxonomy" id="1149755"/>
    <lineage>
        <taxon>Eukaryota</taxon>
        <taxon>Fungi</taxon>
        <taxon>Dikarya</taxon>
        <taxon>Ascomycota</taxon>
        <taxon>Pezizomycotina</taxon>
        <taxon>Leotiomycetes</taxon>
        <taxon>Helotiales</taxon>
        <taxon>Hyaloscyphaceae</taxon>
        <taxon>Hyaloscypha</taxon>
        <taxon>Hyaloscypha variabilis</taxon>
    </lineage>
</organism>
<dbReference type="Proteomes" id="UP000235786">
    <property type="component" value="Unassembled WGS sequence"/>
</dbReference>